<feature type="non-terminal residue" evidence="2">
    <location>
        <position position="170"/>
    </location>
</feature>
<organism evidence="2 3">
    <name type="scientific">Polarella glacialis</name>
    <name type="common">Dinoflagellate</name>
    <dbReference type="NCBI Taxonomy" id="89957"/>
    <lineage>
        <taxon>Eukaryota</taxon>
        <taxon>Sar</taxon>
        <taxon>Alveolata</taxon>
        <taxon>Dinophyceae</taxon>
        <taxon>Suessiales</taxon>
        <taxon>Suessiaceae</taxon>
        <taxon>Polarella</taxon>
    </lineage>
</organism>
<gene>
    <name evidence="2" type="ORF">PGLA2088_LOCUS49712</name>
</gene>
<comment type="caution">
    <text evidence="2">The sequence shown here is derived from an EMBL/GenBank/DDBJ whole genome shotgun (WGS) entry which is preliminary data.</text>
</comment>
<evidence type="ECO:0000256" key="1">
    <source>
        <dbReference type="SAM" id="MobiDB-lite"/>
    </source>
</evidence>
<evidence type="ECO:0000313" key="3">
    <source>
        <dbReference type="Proteomes" id="UP000626109"/>
    </source>
</evidence>
<sequence length="170" mass="17783">IKGTLQARAPRNTNSLKMAPPAAKKQKVEEEVPVLAAADAEMPPAEAKVEETTPVVAAPKLPEPPKELEQDAPKAVGAKIKDSVAFLTPDTTLNVMSSTEGNMLMALSDGGIRHLLAGARASVGLKSGRYMFEAKVVEASSRAEDQGQKTRSVMKIGFSTSGSSLLMGPG</sequence>
<dbReference type="EMBL" id="CAJNNW010037135">
    <property type="protein sequence ID" value="CAE8739666.1"/>
    <property type="molecule type" value="Genomic_DNA"/>
</dbReference>
<reference evidence="2" key="1">
    <citation type="submission" date="2021-02" db="EMBL/GenBank/DDBJ databases">
        <authorList>
            <person name="Dougan E. K."/>
            <person name="Rhodes N."/>
            <person name="Thang M."/>
            <person name="Chan C."/>
        </authorList>
    </citation>
    <scope>NUCLEOTIDE SEQUENCE</scope>
</reference>
<feature type="region of interest" description="Disordered" evidence="1">
    <location>
        <begin position="1"/>
        <end position="30"/>
    </location>
</feature>
<accession>A0A813LWC9</accession>
<feature type="non-terminal residue" evidence="2">
    <location>
        <position position="1"/>
    </location>
</feature>
<protein>
    <submittedName>
        <fullName evidence="2">Uncharacterized protein</fullName>
    </submittedName>
</protein>
<dbReference type="AlphaFoldDB" id="A0A813LWC9"/>
<dbReference type="Gene3D" id="2.60.120.920">
    <property type="match status" value="1"/>
</dbReference>
<evidence type="ECO:0000313" key="2">
    <source>
        <dbReference type="EMBL" id="CAE8739666.1"/>
    </source>
</evidence>
<dbReference type="Proteomes" id="UP000626109">
    <property type="component" value="Unassembled WGS sequence"/>
</dbReference>
<dbReference type="InterPro" id="IPR043136">
    <property type="entry name" value="B30.2/SPRY_sf"/>
</dbReference>
<name>A0A813LWC9_POLGL</name>
<proteinExistence type="predicted"/>